<feature type="domain" description="KNTC1 second ARM-repeats" evidence="4">
    <location>
        <begin position="760"/>
        <end position="926"/>
    </location>
</feature>
<comment type="caution">
    <text evidence="6">The sequence shown here is derived from an EMBL/GenBank/DDBJ whole genome shotgun (WGS) entry which is preliminary data.</text>
</comment>
<dbReference type="InterPro" id="IPR055405">
    <property type="entry name" value="ARM_KNTC1_3rd"/>
</dbReference>
<dbReference type="GO" id="GO:1903394">
    <property type="term" value="P:protein localization to kinetochore involved in kinetochore assembly"/>
    <property type="evidence" value="ECO:0007669"/>
    <property type="project" value="TreeGrafter"/>
</dbReference>
<feature type="domain" description="RZZ complex subunit KNTC1/ROD C-terminal" evidence="1">
    <location>
        <begin position="1546"/>
        <end position="2005"/>
    </location>
</feature>
<dbReference type="PANTHER" id="PTHR15688:SF1">
    <property type="entry name" value="KINETOCHORE-ASSOCIATED PROTEIN 1"/>
    <property type="match status" value="1"/>
</dbReference>
<dbReference type="GO" id="GO:0000070">
    <property type="term" value="P:mitotic sister chromatid segregation"/>
    <property type="evidence" value="ECO:0007669"/>
    <property type="project" value="TreeGrafter"/>
</dbReference>
<dbReference type="EMBL" id="CAXIEN010000008">
    <property type="protein sequence ID" value="CAL1263175.1"/>
    <property type="molecule type" value="Genomic_DNA"/>
</dbReference>
<feature type="domain" description="KNTC1 first ARM-repeats" evidence="5">
    <location>
        <begin position="405"/>
        <end position="643"/>
    </location>
</feature>
<protein>
    <recommendedName>
        <fullName evidence="8">Kinetochore-associated protein 1</fullName>
    </recommendedName>
</protein>
<dbReference type="GO" id="GO:1990423">
    <property type="term" value="C:RZZ complex"/>
    <property type="evidence" value="ECO:0007669"/>
    <property type="project" value="TreeGrafter"/>
</dbReference>
<dbReference type="InterPro" id="IPR055403">
    <property type="entry name" value="ARM_KNTC1_1st"/>
</dbReference>
<name>A0AAV1YYS0_9ARAC</name>
<evidence type="ECO:0000259" key="5">
    <source>
        <dbReference type="Pfam" id="PF24520"/>
    </source>
</evidence>
<dbReference type="PANTHER" id="PTHR15688">
    <property type="entry name" value="KINETOCHORE-ASSOCIATED PROTEIN 1"/>
    <property type="match status" value="1"/>
</dbReference>
<dbReference type="InterPro" id="IPR052802">
    <property type="entry name" value="KNTC1"/>
</dbReference>
<dbReference type="Pfam" id="PF24516">
    <property type="entry name" value="ARM_KNTC1_2nd"/>
    <property type="match status" value="1"/>
</dbReference>
<dbReference type="Proteomes" id="UP001497382">
    <property type="component" value="Unassembled WGS sequence"/>
</dbReference>
<dbReference type="InterPro" id="IPR055402">
    <property type="entry name" value="KNTC1_N"/>
</dbReference>
<dbReference type="InterPro" id="IPR019527">
    <property type="entry name" value="RZZ-complex_KNTC1/ROD_C"/>
</dbReference>
<evidence type="ECO:0000313" key="7">
    <source>
        <dbReference type="Proteomes" id="UP001497382"/>
    </source>
</evidence>
<evidence type="ECO:0000313" key="6">
    <source>
        <dbReference type="EMBL" id="CAL1263175.1"/>
    </source>
</evidence>
<evidence type="ECO:0000259" key="3">
    <source>
        <dbReference type="Pfam" id="PF24515"/>
    </source>
</evidence>
<feature type="domain" description="KNTC1 third ARM-repeats" evidence="3">
    <location>
        <begin position="1285"/>
        <end position="1490"/>
    </location>
</feature>
<dbReference type="Pfam" id="PF24506">
    <property type="entry name" value="KNTC1_N"/>
    <property type="match status" value="2"/>
</dbReference>
<dbReference type="Pfam" id="PF24515">
    <property type="entry name" value="ARM_KNTC1_3rd"/>
    <property type="match status" value="1"/>
</dbReference>
<reference evidence="6 7" key="1">
    <citation type="submission" date="2024-04" db="EMBL/GenBank/DDBJ databases">
        <authorList>
            <person name="Rising A."/>
            <person name="Reimegard J."/>
            <person name="Sonavane S."/>
            <person name="Akerstrom W."/>
            <person name="Nylinder S."/>
            <person name="Hedman E."/>
            <person name="Kallberg Y."/>
        </authorList>
    </citation>
    <scope>NUCLEOTIDE SEQUENCE [LARGE SCALE GENOMIC DNA]</scope>
</reference>
<dbReference type="GO" id="GO:0005828">
    <property type="term" value="C:kinetochore microtubule"/>
    <property type="evidence" value="ECO:0007669"/>
    <property type="project" value="TreeGrafter"/>
</dbReference>
<dbReference type="SUPFAM" id="SSF50978">
    <property type="entry name" value="WD40 repeat-like"/>
    <property type="match status" value="1"/>
</dbReference>
<gene>
    <name evidence="6" type="ORF">LARSCL_LOCUS1368</name>
</gene>
<proteinExistence type="predicted"/>
<evidence type="ECO:0000259" key="2">
    <source>
        <dbReference type="Pfam" id="PF24506"/>
    </source>
</evidence>
<dbReference type="GO" id="GO:0005737">
    <property type="term" value="C:cytoplasm"/>
    <property type="evidence" value="ECO:0007669"/>
    <property type="project" value="TreeGrafter"/>
</dbReference>
<keyword evidence="7" id="KW-1185">Reference proteome</keyword>
<evidence type="ECO:0000259" key="1">
    <source>
        <dbReference type="Pfam" id="PF10493"/>
    </source>
</evidence>
<dbReference type="Pfam" id="PF24520">
    <property type="entry name" value="ARM_KNTC1_1st"/>
    <property type="match status" value="1"/>
</dbReference>
<evidence type="ECO:0008006" key="8">
    <source>
        <dbReference type="Google" id="ProtNLM"/>
    </source>
</evidence>
<organism evidence="6 7">
    <name type="scientific">Larinioides sclopetarius</name>
    <dbReference type="NCBI Taxonomy" id="280406"/>
    <lineage>
        <taxon>Eukaryota</taxon>
        <taxon>Metazoa</taxon>
        <taxon>Ecdysozoa</taxon>
        <taxon>Arthropoda</taxon>
        <taxon>Chelicerata</taxon>
        <taxon>Arachnida</taxon>
        <taxon>Araneae</taxon>
        <taxon>Araneomorphae</taxon>
        <taxon>Entelegynae</taxon>
        <taxon>Araneoidea</taxon>
        <taxon>Araneidae</taxon>
        <taxon>Larinioides</taxon>
    </lineage>
</organism>
<feature type="domain" description="KNTC1 N-terminal" evidence="2">
    <location>
        <begin position="26"/>
        <end position="183"/>
    </location>
</feature>
<dbReference type="GO" id="GO:0007094">
    <property type="term" value="P:mitotic spindle assembly checkpoint signaling"/>
    <property type="evidence" value="ECO:0007669"/>
    <property type="project" value="TreeGrafter"/>
</dbReference>
<dbReference type="Pfam" id="PF10493">
    <property type="entry name" value="Rod_C"/>
    <property type="match status" value="1"/>
</dbReference>
<dbReference type="InterPro" id="IPR055404">
    <property type="entry name" value="ARM_KNTC1_2nd"/>
</dbReference>
<sequence>MWTGTGEAFNSPLESENTEVLTCQFQVKNLPIVIPEIEDINSVVCVSTSLYLIAAIDKKISIFREESSELFWEIETNEKVCYVSVSNDSCLLLVAEYTGEINLFHISSKTSLWSYMCGNGESFAVKEAFVEIDSSELLRLWIFSNQGNVYEFSNISLSTLYNAVENQNLQDVPEVVNLKKFSLSEMLPNYEIKNIFQMFPSPPMIGLGVTSDTSVLDDTVDSFCEDDMINGFPEADWEFNADEKFFQCFDFTVHDNAVKAVSTKDGKYIVFLNEKHVLNIMCPFTSTILKTWSDENKSSIENFVLNETIDPSSSLISCRKIGLLIAPTSGDSGYFFEIRNFPSFDLIFSMNLSNFAKIADCNLNQEFWCIIDGGLNLHNSGQISFSYLNVKEIFEASPEARVMSLISRQKFPEAAKLAEISNINSEVIYRTKISCFLASLSINNNGNLLQAEMDNLWNEFNESFKHITDVNFVQSVLSCSLPDESSIKKVLLCVRNWVISGVDKKGSQKIMSKVNRILCRLTTYEIIHSTIHSGLNLKDFLKVDLVNYMISELQNGDLKIACLIWQRHKDDLLLLLDEESIEQIITAIPDSLSSRHLIPFLCEDFLPFLFSKIPSCIDIVADWLNHRIYLIEFSEKDLWPENGMALVAGFLNVIKNLREKEKMGEMSFSGTLSISSIHKKIANTNNPVGSLFEFSKALTWLMKLKSQFNCRVSLSDFQNSRIDVMFAVLDHGNVSQLAEIVDDFVRPYALEHELDLDFCLEQYIEKTFQATCFRWWFWDAEPWEERLIAVTESINSTDNWQNAALMIVSRASVPWSERVKKLVQKGIECDCDRSKEFQIQAKLVGLKEILLKYKMQDFPINNDINLIHVLVNYIFKQNKAEVLEDVKKVLISVSDQSHGSDIYYKYLQFALNQNKMDQVMEVFSSLAENIAAPCSKRLLRYIKLYLDNRFLIEEQKELTTNMLYTGLYLVEFLKKSQESFVEELQIPFKSLLKLREKFDIFMTFSEVSCKLKRQAVLEMAIKDFQTSHRLLKKGADSADRKQRSSSCIFRLYRLGDILLFEREETMAFLITNCLQEQEYDLVLKLCKEVTESFSSSDITQVLMQVVEHFYQNFRSIKDINFGAMVNTIYHLNSVAVTYCKEDALEKYMKTVHLSTFLSSIKNISGQHSLPIAPEYTMDSYHKWKFYPFYCDEGFQLDCENVTDFVMMACSAFVKHPNDTLVEFGFSENDVLLNSMRQLIQHMTERGHEVAAFRTLLYYFHMKSRISCSASDIKEVYSAVFQDFHSLTYTMVQKVLSQRRVDFYFAYSLLSALPEASQFLSLKCLIKWCSSNLNRLAAVAQIGMEVAKYFQKNDALSIYENIYRKASLLSRSNVRSVPMDIILHSSSHESSWPVVKDLILSQEIDLPIVYECCSAFQLPTNNVLTTYLSHILLESEKKFLNNNSTDMELMQILEQAAAVINCIKDDELLCTNLKSLMKKISPYSYEFLLFIDEILLSLSANLQTISTGFFEKNTKILKFLKVYPRTSPITDMELDRWSALYPTNPKLPEIASKRLPFHFFWQETPFSIINPELSANTVDIWLKIASVLKIAEDHLIIIAVKNTVLKYLKQHFSPHIILNHDVKFVDMIDKMISKVKELESSVACASWVANQMPPGGNKVAFASVAVYYAQQWYEQSAAPVIDVYKKLVSFKQQSAVEKTLHKNNLALEEILTLKQSPSQLVEHLIEEFSLDIDKCVKACKAISEIGGIIQPEIDLIQVILKFIFKWLNVTKGNTAANNLDESFLPLSPVNQEWEDDDTDDRNLYRIINLLLSLPQLLFENLFKVLQSNFKVLPSMHRTRLLFCFVSVFDIPTIAKALEWDPKVLDDHFIPLQCSIEFENLKLPYSLQTFTKCNKIELVQRILSTNFHNSKAVIFCIQLCLEYTIWDDAIWEEILRRMTVKDGKDYPLQGILQSVQGHITHLWHSEAFKNAWKCVLSTILRSPDDSAALASELYKAVLSCPCISSMNDFFTMDELNYFIQTSKEKGLTEMVPVTDASSLVLNLMKIMRNQSLQDNC</sequence>
<dbReference type="InterPro" id="IPR036322">
    <property type="entry name" value="WD40_repeat_dom_sf"/>
</dbReference>
<accession>A0AAV1YYS0</accession>
<evidence type="ECO:0000259" key="4">
    <source>
        <dbReference type="Pfam" id="PF24516"/>
    </source>
</evidence>
<dbReference type="GO" id="GO:0031267">
    <property type="term" value="F:small GTPase binding"/>
    <property type="evidence" value="ECO:0007669"/>
    <property type="project" value="TreeGrafter"/>
</dbReference>
<feature type="domain" description="KNTC1 N-terminal" evidence="2">
    <location>
        <begin position="236"/>
        <end position="384"/>
    </location>
</feature>